<keyword evidence="5" id="KW-1185">Reference proteome</keyword>
<dbReference type="Proteomes" id="UP000652761">
    <property type="component" value="Unassembled WGS sequence"/>
</dbReference>
<dbReference type="InterPro" id="IPR006867">
    <property type="entry name" value="DUF632"/>
</dbReference>
<feature type="domain" description="DUF632" evidence="2">
    <location>
        <begin position="375"/>
        <end position="587"/>
    </location>
</feature>
<reference evidence="4" key="1">
    <citation type="submission" date="2017-07" db="EMBL/GenBank/DDBJ databases">
        <title>Taro Niue Genome Assembly and Annotation.</title>
        <authorList>
            <person name="Atibalentja N."/>
            <person name="Keating K."/>
            <person name="Fields C.J."/>
        </authorList>
    </citation>
    <scope>NUCLEOTIDE SEQUENCE</scope>
    <source>
        <strain evidence="4">Niue_2</strain>
        <tissue evidence="4">Leaf</tissue>
    </source>
</reference>
<feature type="domain" description="DUF630" evidence="3">
    <location>
        <begin position="43"/>
        <end position="101"/>
    </location>
</feature>
<dbReference type="PANTHER" id="PTHR21450">
    <property type="entry name" value="PROTEIN ALTERED PHOSPHATE STARVATION RESPONSE 1"/>
    <property type="match status" value="1"/>
</dbReference>
<feature type="non-terminal residue" evidence="4">
    <location>
        <position position="672"/>
    </location>
</feature>
<dbReference type="EMBL" id="NMUH01003935">
    <property type="protein sequence ID" value="MQM07694.1"/>
    <property type="molecule type" value="Genomic_DNA"/>
</dbReference>
<dbReference type="OrthoDB" id="694308at2759"/>
<organism evidence="4 5">
    <name type="scientific">Colocasia esculenta</name>
    <name type="common">Wild taro</name>
    <name type="synonym">Arum esculentum</name>
    <dbReference type="NCBI Taxonomy" id="4460"/>
    <lineage>
        <taxon>Eukaryota</taxon>
        <taxon>Viridiplantae</taxon>
        <taxon>Streptophyta</taxon>
        <taxon>Embryophyta</taxon>
        <taxon>Tracheophyta</taxon>
        <taxon>Spermatophyta</taxon>
        <taxon>Magnoliopsida</taxon>
        <taxon>Liliopsida</taxon>
        <taxon>Araceae</taxon>
        <taxon>Aroideae</taxon>
        <taxon>Colocasieae</taxon>
        <taxon>Colocasia</taxon>
    </lineage>
</organism>
<dbReference type="AlphaFoldDB" id="A0A843WUU9"/>
<gene>
    <name evidence="4" type="ORF">Taro_040536</name>
</gene>
<protein>
    <submittedName>
        <fullName evidence="4">Uncharacterized protein</fullName>
    </submittedName>
</protein>
<feature type="region of interest" description="Disordered" evidence="1">
    <location>
        <begin position="122"/>
        <end position="151"/>
    </location>
</feature>
<dbReference type="Pfam" id="PF04783">
    <property type="entry name" value="DUF630"/>
    <property type="match status" value="1"/>
</dbReference>
<evidence type="ECO:0000313" key="4">
    <source>
        <dbReference type="EMBL" id="MQM07694.1"/>
    </source>
</evidence>
<evidence type="ECO:0000313" key="5">
    <source>
        <dbReference type="Proteomes" id="UP000652761"/>
    </source>
</evidence>
<dbReference type="PANTHER" id="PTHR21450:SF6">
    <property type="entry name" value="EXPRESSED PROTEIN"/>
    <property type="match status" value="1"/>
</dbReference>
<sequence length="672" mass="75362">MQLYWVPVSVAVFSFRFLEFGVAARLLTFFYWSAYQFCFPIGMGVTSSRIEEDKALLLCRERKHFVKQALDGRCALAAAHVSYIQSLKKTGAALRKFVEPEVSIESSLCTSTSATPEPLALTEKSASQFSNSSPSLSQHAERAESVSPLPSSPYSGRFQVNYMKLNGSLSKTVEERPPFSVTATLHTSSDISSKVASHSAETSTFEDAAVNSRWDFFNMHPIDDQFSFHDNRAWNHGFDNGEDIRRVREEEGIPELEEEEERASVHGMSECLESEDEFDQSSSEPLVQIFKNRNQMIDPHLMNGSSIPFEENMPLESVQKNVGRPTAQDGTCEAVGDPDVAPGEAAPSTAVPLINGKKHFEKDHGSENSVVAKDLLSSIKEIEPLFLKASESGKEVPRMLEADKVNFHPLFSEGKGVKSNFCFMILLTYYSVGVHAEPATNDTKYLTWHRSVSSRSSSSRNPIGATLKDDIGDSSSTLFSNICMNSGSHASTLDRLYAWERKLYDEVKVHNASGIIRRKYDMMCRQLRHQDSKGENTYKIDKTRAAVKDLHSRIRVALHRIDSISKKIEELRDKELQPQLEELIGGCVSRDFCIGMNKFEWGEYELDEEADDPEDPPRPNTFLVRTVAEATTEEEGDRGNVGQPYSSHYEMDPEAEVDLLGDIELEHVERTI</sequence>
<dbReference type="Pfam" id="PF04782">
    <property type="entry name" value="DUF632"/>
    <property type="match status" value="1"/>
</dbReference>
<evidence type="ECO:0000256" key="1">
    <source>
        <dbReference type="SAM" id="MobiDB-lite"/>
    </source>
</evidence>
<proteinExistence type="predicted"/>
<evidence type="ECO:0000259" key="3">
    <source>
        <dbReference type="Pfam" id="PF04783"/>
    </source>
</evidence>
<comment type="caution">
    <text evidence="4">The sequence shown here is derived from an EMBL/GenBank/DDBJ whole genome shotgun (WGS) entry which is preliminary data.</text>
</comment>
<dbReference type="InterPro" id="IPR006868">
    <property type="entry name" value="DUF630"/>
</dbReference>
<evidence type="ECO:0000259" key="2">
    <source>
        <dbReference type="Pfam" id="PF04782"/>
    </source>
</evidence>
<name>A0A843WUU9_COLES</name>
<feature type="region of interest" description="Disordered" evidence="1">
    <location>
        <begin position="629"/>
        <end position="648"/>
    </location>
</feature>
<feature type="compositionally biased region" description="Low complexity" evidence="1">
    <location>
        <begin position="125"/>
        <end position="137"/>
    </location>
</feature>
<accession>A0A843WUU9</accession>